<dbReference type="EMBL" id="CP117413">
    <property type="protein sequence ID" value="WCT75743.1"/>
    <property type="molecule type" value="Genomic_DNA"/>
</dbReference>
<keyword evidence="1" id="KW-0472">Membrane</keyword>
<protein>
    <submittedName>
        <fullName evidence="2">DUF2490 domain-containing protein</fullName>
    </submittedName>
</protein>
<keyword evidence="3" id="KW-1185">Reference proteome</keyword>
<dbReference type="Pfam" id="PF10677">
    <property type="entry name" value="DUF2490"/>
    <property type="match status" value="1"/>
</dbReference>
<name>A0ABY7TRT5_9SPHN</name>
<evidence type="ECO:0000313" key="2">
    <source>
        <dbReference type="EMBL" id="WCT75743.1"/>
    </source>
</evidence>
<keyword evidence="1" id="KW-1133">Transmembrane helix</keyword>
<organism evidence="2 3">
    <name type="scientific">Sphingomonas naphthae</name>
    <dbReference type="NCBI Taxonomy" id="1813468"/>
    <lineage>
        <taxon>Bacteria</taxon>
        <taxon>Pseudomonadati</taxon>
        <taxon>Pseudomonadota</taxon>
        <taxon>Alphaproteobacteria</taxon>
        <taxon>Sphingomonadales</taxon>
        <taxon>Sphingomonadaceae</taxon>
        <taxon>Sphingomonas</taxon>
    </lineage>
</organism>
<evidence type="ECO:0000256" key="1">
    <source>
        <dbReference type="SAM" id="Phobius"/>
    </source>
</evidence>
<feature type="transmembrane region" description="Helical" evidence="1">
    <location>
        <begin position="38"/>
        <end position="60"/>
    </location>
</feature>
<keyword evidence="2" id="KW-0614">Plasmid</keyword>
<accession>A0ABY7TRT5</accession>
<proteinExistence type="predicted"/>
<keyword evidence="1" id="KW-0812">Transmembrane</keyword>
<gene>
    <name evidence="2" type="ORF">PQ455_20390</name>
</gene>
<reference evidence="2 3" key="1">
    <citation type="submission" date="2023-02" db="EMBL/GenBank/DDBJ databases">
        <title>Genome sequence of Sphingomonas naphthae.</title>
        <authorList>
            <person name="Kim S."/>
            <person name="Heo J."/>
            <person name="Kwon S.-W."/>
        </authorList>
    </citation>
    <scope>NUCLEOTIDE SEQUENCE [LARGE SCALE GENOMIC DNA]</scope>
    <source>
        <strain evidence="2 3">KACC 18716</strain>
        <plasmid evidence="2 3">unnamed2</plasmid>
    </source>
</reference>
<sequence length="157" mass="17201">METARLDDFDLVKQRPGAWPCVDDPALLAQILMSPRQYGSIAFVSTLAMLTLVAAVPAAAQTDEDAQLWTAVTVTGKLSDTLVYSADGQFRLLDGLSRYGHTVLRGSIGVKVRPDLTVSLGYAHSTANRTGKVWVSEERVFEQFTWKIIARPGFNLT</sequence>
<evidence type="ECO:0000313" key="3">
    <source>
        <dbReference type="Proteomes" id="UP001220395"/>
    </source>
</evidence>
<geneLocation type="plasmid" evidence="2 3">
    <name>unnamed2</name>
</geneLocation>
<dbReference type="Proteomes" id="UP001220395">
    <property type="component" value="Plasmid unnamed2"/>
</dbReference>
<dbReference type="InterPro" id="IPR019619">
    <property type="entry name" value="DUF2490"/>
</dbReference>